<accession>A0AAV4WBX2</accession>
<evidence type="ECO:0000256" key="1">
    <source>
        <dbReference type="SAM" id="MobiDB-lite"/>
    </source>
</evidence>
<gene>
    <name evidence="2" type="ORF">CEXT_160971</name>
</gene>
<name>A0AAV4WBX2_CAEEX</name>
<proteinExistence type="predicted"/>
<protein>
    <submittedName>
        <fullName evidence="2">Uncharacterized protein</fullName>
    </submittedName>
</protein>
<comment type="caution">
    <text evidence="2">The sequence shown here is derived from an EMBL/GenBank/DDBJ whole genome shotgun (WGS) entry which is preliminary data.</text>
</comment>
<dbReference type="EMBL" id="BPLR01015890">
    <property type="protein sequence ID" value="GIY79456.1"/>
    <property type="molecule type" value="Genomic_DNA"/>
</dbReference>
<dbReference type="Proteomes" id="UP001054945">
    <property type="component" value="Unassembled WGS sequence"/>
</dbReference>
<feature type="region of interest" description="Disordered" evidence="1">
    <location>
        <begin position="1"/>
        <end position="21"/>
    </location>
</feature>
<dbReference type="AlphaFoldDB" id="A0AAV4WBX2"/>
<reference evidence="2 3" key="1">
    <citation type="submission" date="2021-06" db="EMBL/GenBank/DDBJ databases">
        <title>Caerostris extrusa draft genome.</title>
        <authorList>
            <person name="Kono N."/>
            <person name="Arakawa K."/>
        </authorList>
    </citation>
    <scope>NUCLEOTIDE SEQUENCE [LARGE SCALE GENOMIC DNA]</scope>
</reference>
<sequence length="111" mass="12204">MKAEKSKLFPSETKKTRSLGRKLEKKKSLSLLIGRRERIAAPSGGLRCHVIVLDSKQMNRCQKASGWTSTFGKFQLDVLLILGVANSPTGKMRPTSRRSGGILDPSLGSDY</sequence>
<organism evidence="2 3">
    <name type="scientific">Caerostris extrusa</name>
    <name type="common">Bark spider</name>
    <name type="synonym">Caerostris bankana</name>
    <dbReference type="NCBI Taxonomy" id="172846"/>
    <lineage>
        <taxon>Eukaryota</taxon>
        <taxon>Metazoa</taxon>
        <taxon>Ecdysozoa</taxon>
        <taxon>Arthropoda</taxon>
        <taxon>Chelicerata</taxon>
        <taxon>Arachnida</taxon>
        <taxon>Araneae</taxon>
        <taxon>Araneomorphae</taxon>
        <taxon>Entelegynae</taxon>
        <taxon>Araneoidea</taxon>
        <taxon>Araneidae</taxon>
        <taxon>Caerostris</taxon>
    </lineage>
</organism>
<keyword evidence="3" id="KW-1185">Reference proteome</keyword>
<evidence type="ECO:0000313" key="3">
    <source>
        <dbReference type="Proteomes" id="UP001054945"/>
    </source>
</evidence>
<evidence type="ECO:0000313" key="2">
    <source>
        <dbReference type="EMBL" id="GIY79456.1"/>
    </source>
</evidence>
<feature type="region of interest" description="Disordered" evidence="1">
    <location>
        <begin position="87"/>
        <end position="111"/>
    </location>
</feature>
<feature type="compositionally biased region" description="Basic and acidic residues" evidence="1">
    <location>
        <begin position="1"/>
        <end position="15"/>
    </location>
</feature>